<dbReference type="Proteomes" id="UP000192578">
    <property type="component" value="Unassembled WGS sequence"/>
</dbReference>
<dbReference type="SUPFAM" id="SSF49899">
    <property type="entry name" value="Concanavalin A-like lectins/glucanases"/>
    <property type="match status" value="1"/>
</dbReference>
<reference evidence="3" key="1">
    <citation type="submission" date="2017-01" db="EMBL/GenBank/DDBJ databases">
        <title>Comparative genomics of anhydrobiosis in the tardigrade Hypsibius dujardini.</title>
        <authorList>
            <person name="Yoshida Y."/>
            <person name="Koutsovoulos G."/>
            <person name="Laetsch D."/>
            <person name="Stevens L."/>
            <person name="Kumar S."/>
            <person name="Horikawa D."/>
            <person name="Ishino K."/>
            <person name="Komine S."/>
            <person name="Tomita M."/>
            <person name="Blaxter M."/>
            <person name="Arakawa K."/>
        </authorList>
    </citation>
    <scope>NUCLEOTIDE SEQUENCE [LARGE SCALE GENOMIC DNA]</scope>
    <source>
        <strain evidence="3">Z151</strain>
    </source>
</reference>
<evidence type="ECO:0000256" key="1">
    <source>
        <dbReference type="SAM" id="SignalP"/>
    </source>
</evidence>
<evidence type="ECO:0000313" key="2">
    <source>
        <dbReference type="EMBL" id="OQV23683.1"/>
    </source>
</evidence>
<keyword evidence="1" id="KW-0732">Signal</keyword>
<comment type="caution">
    <text evidence="2">The sequence shown here is derived from an EMBL/GenBank/DDBJ whole genome shotgun (WGS) entry which is preliminary data.</text>
</comment>
<sequence length="362" mass="39568">MAWYAWTVSFLLIGLISQCAGQKVDCDFENGPCNWANDHEVVSDPPLNWREVSEIGVLGKDTGHGIVKLRPNYGDHARLLPTNAQIGFLTIWHYWLNEKNQFYSKKVWSNEEETDGGAWKVGQVLIDGAGNWTLIAEVITNPFNIVIPTHPTGGSGIALDNIKQRPVGSADECPTLIGPHVVVETTQAATTMPPPTVPTIVASTQSVSTPAAITGSVGSISVQLGEFIYTPNPEACDFWFFSPQDTCDLQFSFEFLWSSNGTARRLQQNLHDHIPNTDAITFQRIPPAILAGPIPVGSVVTVNVVAHDFDPNSWFGDSHELIASLSLKFTVPQAGTPAEKVSGRDYKDGWYSTMTATFTARQ</sequence>
<feature type="signal peptide" evidence="1">
    <location>
        <begin position="1"/>
        <end position="21"/>
    </location>
</feature>
<dbReference type="EMBL" id="MTYJ01000010">
    <property type="protein sequence ID" value="OQV23683.1"/>
    <property type="molecule type" value="Genomic_DNA"/>
</dbReference>
<protein>
    <recommendedName>
        <fullName evidence="4">MAM domain-containing protein</fullName>
    </recommendedName>
</protein>
<feature type="chain" id="PRO_5013003665" description="MAM domain-containing protein" evidence="1">
    <location>
        <begin position="22"/>
        <end position="362"/>
    </location>
</feature>
<dbReference type="InterPro" id="IPR013320">
    <property type="entry name" value="ConA-like_dom_sf"/>
</dbReference>
<proteinExistence type="predicted"/>
<evidence type="ECO:0000313" key="3">
    <source>
        <dbReference type="Proteomes" id="UP000192578"/>
    </source>
</evidence>
<gene>
    <name evidence="2" type="ORF">BV898_02421</name>
</gene>
<evidence type="ECO:0008006" key="4">
    <source>
        <dbReference type="Google" id="ProtNLM"/>
    </source>
</evidence>
<organism evidence="2 3">
    <name type="scientific">Hypsibius exemplaris</name>
    <name type="common">Freshwater tardigrade</name>
    <dbReference type="NCBI Taxonomy" id="2072580"/>
    <lineage>
        <taxon>Eukaryota</taxon>
        <taxon>Metazoa</taxon>
        <taxon>Ecdysozoa</taxon>
        <taxon>Tardigrada</taxon>
        <taxon>Eutardigrada</taxon>
        <taxon>Parachela</taxon>
        <taxon>Hypsibioidea</taxon>
        <taxon>Hypsibiidae</taxon>
        <taxon>Hypsibius</taxon>
    </lineage>
</organism>
<accession>A0A1W0X852</accession>
<keyword evidence="3" id="KW-1185">Reference proteome</keyword>
<name>A0A1W0X852_HYPEX</name>
<dbReference type="AlphaFoldDB" id="A0A1W0X852"/>